<evidence type="ECO:0000313" key="4">
    <source>
        <dbReference type="Proteomes" id="UP000503540"/>
    </source>
</evidence>
<sequence>MPSLLTQNSNQPRLLPVAPGSIERCDTAWGPVTPWTTSADHLDPARRMLFFLGIGQPSLMTASPVPVFVSAKRLAQYRSRGEKFPVKALQAPYAGDSGAYSAIMLTADPRGHPWWAHPDEYGALWTRLIEDIGPPLFVGIQDVPCEPGCLRFTGLTTSQHQQATLENYLYLSEQFDFVPWLPTLQGLHPHEYIEHYYRYLEAGIDLTGRWVGIGSVCRKNRARYVARVLAALAPLGMKMHGYGVSLNALALAGHLLHSSDSQAWSMASRTANVQLPGCRHLSRPDPVTGERVITDCRNCFRFALYWREKAMDALRACAARVAAADPGLWSDPVPAQPIPRRPWRTSAAGARSGVPATGQISLFEPSPTRPTSRRDPTPLSATGNGGLSEGISYVYDIEQKSSQAAS</sequence>
<dbReference type="RefSeq" id="WP_167472952.1">
    <property type="nucleotide sequence ID" value="NZ_CP046172.1"/>
</dbReference>
<evidence type="ECO:0000259" key="2">
    <source>
        <dbReference type="Pfam" id="PF23859"/>
    </source>
</evidence>
<dbReference type="Proteomes" id="UP000503540">
    <property type="component" value="Chromosome"/>
</dbReference>
<reference evidence="3 4" key="1">
    <citation type="journal article" date="2019" name="ACS Chem. Biol.">
        <title>Identification and Mobilization of a Cryptic Antibiotic Biosynthesis Gene Locus from a Human-Pathogenic Nocardia Isolate.</title>
        <authorList>
            <person name="Herisse M."/>
            <person name="Ishida K."/>
            <person name="Porter J.L."/>
            <person name="Howden B."/>
            <person name="Hertweck C."/>
            <person name="Stinear T.P."/>
            <person name="Pidot S.J."/>
        </authorList>
    </citation>
    <scope>NUCLEOTIDE SEQUENCE [LARGE SCALE GENOMIC DNA]</scope>
    <source>
        <strain evidence="3 4">AUSMDU00012717</strain>
    </source>
</reference>
<gene>
    <name evidence="3" type="ORF">F5544_10020</name>
</gene>
<evidence type="ECO:0000313" key="3">
    <source>
        <dbReference type="EMBL" id="QIS09904.1"/>
    </source>
</evidence>
<organism evidence="3 4">
    <name type="scientific">Nocardia arthritidis</name>
    <dbReference type="NCBI Taxonomy" id="228602"/>
    <lineage>
        <taxon>Bacteria</taxon>
        <taxon>Bacillati</taxon>
        <taxon>Actinomycetota</taxon>
        <taxon>Actinomycetes</taxon>
        <taxon>Mycobacteriales</taxon>
        <taxon>Nocardiaceae</taxon>
        <taxon>Nocardia</taxon>
    </lineage>
</organism>
<dbReference type="Pfam" id="PF23859">
    <property type="entry name" value="DpdA"/>
    <property type="match status" value="1"/>
</dbReference>
<protein>
    <recommendedName>
        <fullName evidence="2">DeoxyPurine in DNA protein A domain-containing protein</fullName>
    </recommendedName>
</protein>
<feature type="region of interest" description="Disordered" evidence="1">
    <location>
        <begin position="329"/>
        <end position="389"/>
    </location>
</feature>
<dbReference type="InterPro" id="IPR055645">
    <property type="entry name" value="DpdA"/>
</dbReference>
<evidence type="ECO:0000256" key="1">
    <source>
        <dbReference type="SAM" id="MobiDB-lite"/>
    </source>
</evidence>
<dbReference type="AlphaFoldDB" id="A0A6G9Y9S3"/>
<dbReference type="KEGG" id="nah:F5544_10020"/>
<dbReference type="EMBL" id="CP046172">
    <property type="protein sequence ID" value="QIS09904.1"/>
    <property type="molecule type" value="Genomic_DNA"/>
</dbReference>
<feature type="domain" description="DeoxyPurine in DNA protein A" evidence="2">
    <location>
        <begin position="49"/>
        <end position="314"/>
    </location>
</feature>
<accession>A0A6G9Y9S3</accession>
<proteinExistence type="predicted"/>
<name>A0A6G9Y9S3_9NOCA</name>
<keyword evidence="4" id="KW-1185">Reference proteome</keyword>